<dbReference type="PROSITE" id="PS01081">
    <property type="entry name" value="HTH_TETR_1"/>
    <property type="match status" value="1"/>
</dbReference>
<dbReference type="EMBL" id="FNXE01000019">
    <property type="protein sequence ID" value="SEH81004.1"/>
    <property type="molecule type" value="Genomic_DNA"/>
</dbReference>
<proteinExistence type="predicted"/>
<sequence>MNEKQQEILNAAEKLFEEKGFDGTSVRDIAKEANVNLAMISYYFGSKDKLLETLFETRLDNFRINYELIFDKDFTAFESLEKLVHVYVKTMNQNAGVYKILSVEGGIKKRLINSDSFTKIKKFNLELVSKVLQKGINAGVFNKTVSPVLLHSTMMGTFMNFQMNRSFLQNVLAITSDEAYNQYIENQLANHIHRTIKALLIYED</sequence>
<dbReference type="STRING" id="1159016.SAMN02927937_01560"/>
<name>A0A1H6KYG4_9FLAO</name>
<dbReference type="InterPro" id="IPR023772">
    <property type="entry name" value="DNA-bd_HTH_TetR-type_CS"/>
</dbReference>
<dbReference type="InterPro" id="IPR041474">
    <property type="entry name" value="NicS_C"/>
</dbReference>
<accession>A0A1H6KYG4</accession>
<dbReference type="PANTHER" id="PTHR30328:SF54">
    <property type="entry name" value="HTH-TYPE TRANSCRIPTIONAL REPRESSOR SCO4008"/>
    <property type="match status" value="1"/>
</dbReference>
<gene>
    <name evidence="4" type="ORF">SAMN02927937_01560</name>
</gene>
<dbReference type="SUPFAM" id="SSF48498">
    <property type="entry name" value="Tetracyclin repressor-like, C-terminal domain"/>
    <property type="match status" value="1"/>
</dbReference>
<evidence type="ECO:0000313" key="5">
    <source>
        <dbReference type="Proteomes" id="UP000199634"/>
    </source>
</evidence>
<dbReference type="InterPro" id="IPR050109">
    <property type="entry name" value="HTH-type_TetR-like_transc_reg"/>
</dbReference>
<dbReference type="GO" id="GO:0003677">
    <property type="term" value="F:DNA binding"/>
    <property type="evidence" value="ECO:0007669"/>
    <property type="project" value="UniProtKB-UniRule"/>
</dbReference>
<dbReference type="Pfam" id="PF00440">
    <property type="entry name" value="TetR_N"/>
    <property type="match status" value="1"/>
</dbReference>
<keyword evidence="5" id="KW-1185">Reference proteome</keyword>
<feature type="DNA-binding region" description="H-T-H motif" evidence="2">
    <location>
        <begin position="25"/>
        <end position="44"/>
    </location>
</feature>
<evidence type="ECO:0000256" key="1">
    <source>
        <dbReference type="ARBA" id="ARBA00023125"/>
    </source>
</evidence>
<keyword evidence="1 2" id="KW-0238">DNA-binding</keyword>
<evidence type="ECO:0000313" key="4">
    <source>
        <dbReference type="EMBL" id="SEH81004.1"/>
    </source>
</evidence>
<dbReference type="AlphaFoldDB" id="A0A1H6KYG4"/>
<protein>
    <submittedName>
        <fullName evidence="4">Transcriptional regulator, TetR family</fullName>
    </submittedName>
</protein>
<evidence type="ECO:0000256" key="2">
    <source>
        <dbReference type="PROSITE-ProRule" id="PRU00335"/>
    </source>
</evidence>
<evidence type="ECO:0000259" key="3">
    <source>
        <dbReference type="PROSITE" id="PS50977"/>
    </source>
</evidence>
<organism evidence="4 5">
    <name type="scientific">Paenimyroides marinum</name>
    <dbReference type="NCBI Taxonomy" id="1159016"/>
    <lineage>
        <taxon>Bacteria</taxon>
        <taxon>Pseudomonadati</taxon>
        <taxon>Bacteroidota</taxon>
        <taxon>Flavobacteriia</taxon>
        <taxon>Flavobacteriales</taxon>
        <taxon>Flavobacteriaceae</taxon>
        <taxon>Paenimyroides</taxon>
    </lineage>
</organism>
<dbReference type="SUPFAM" id="SSF46689">
    <property type="entry name" value="Homeodomain-like"/>
    <property type="match status" value="1"/>
</dbReference>
<feature type="domain" description="HTH tetR-type" evidence="3">
    <location>
        <begin position="2"/>
        <end position="62"/>
    </location>
</feature>
<dbReference type="InterPro" id="IPR036271">
    <property type="entry name" value="Tet_transcr_reg_TetR-rel_C_sf"/>
</dbReference>
<dbReference type="OrthoDB" id="9789566at2"/>
<dbReference type="RefSeq" id="WP_091098581.1">
    <property type="nucleotide sequence ID" value="NZ_FNXE01000019.1"/>
</dbReference>
<dbReference type="Proteomes" id="UP000199634">
    <property type="component" value="Unassembled WGS sequence"/>
</dbReference>
<dbReference type="PROSITE" id="PS50977">
    <property type="entry name" value="HTH_TETR_2"/>
    <property type="match status" value="1"/>
</dbReference>
<dbReference type="InterPro" id="IPR009057">
    <property type="entry name" value="Homeodomain-like_sf"/>
</dbReference>
<dbReference type="Pfam" id="PF17938">
    <property type="entry name" value="TetR_C_29"/>
    <property type="match status" value="1"/>
</dbReference>
<dbReference type="InterPro" id="IPR001647">
    <property type="entry name" value="HTH_TetR"/>
</dbReference>
<dbReference type="Gene3D" id="1.10.357.10">
    <property type="entry name" value="Tetracycline Repressor, domain 2"/>
    <property type="match status" value="1"/>
</dbReference>
<reference evidence="4 5" key="1">
    <citation type="submission" date="2016-10" db="EMBL/GenBank/DDBJ databases">
        <authorList>
            <person name="de Groot N.N."/>
        </authorList>
    </citation>
    <scope>NUCLEOTIDE SEQUENCE [LARGE SCALE GENOMIC DNA]</scope>
    <source>
        <strain evidence="4 5">CGMCC 1.10825</strain>
    </source>
</reference>
<dbReference type="PRINTS" id="PR00455">
    <property type="entry name" value="HTHTETR"/>
</dbReference>
<dbReference type="PANTHER" id="PTHR30328">
    <property type="entry name" value="TRANSCRIPTIONAL REPRESSOR"/>
    <property type="match status" value="1"/>
</dbReference>